<proteinExistence type="predicted"/>
<sequence length="189" mass="21379">MSHFSYTYETLFTLDIQHPDTIPVIGNVTFVPSESTALILNKYKLIMKPTVTGFVVAYRTSTTYDEVKDPKGNVTHTPNGSVDWLDTNSINISLNIFCIATQKFIENTAWKDLGPRAKKNNEVTLVYQYILYRALYDAPASAPDIDNAPITKDYSLENNDYKRLQVAELNFKLSGHIPNNTHKTNTIII</sequence>
<dbReference type="EMBL" id="BAABCW010000011">
    <property type="protein sequence ID" value="GAA3511981.1"/>
    <property type="molecule type" value="Genomic_DNA"/>
</dbReference>
<dbReference type="Proteomes" id="UP001500459">
    <property type="component" value="Unassembled WGS sequence"/>
</dbReference>
<name>A0ABP6ULQ6_9FLAO</name>
<evidence type="ECO:0000313" key="2">
    <source>
        <dbReference type="Proteomes" id="UP001500459"/>
    </source>
</evidence>
<accession>A0ABP6ULQ6</accession>
<evidence type="ECO:0000313" key="1">
    <source>
        <dbReference type="EMBL" id="GAA3511981.1"/>
    </source>
</evidence>
<protein>
    <submittedName>
        <fullName evidence="1">Uncharacterized protein</fullName>
    </submittedName>
</protein>
<reference evidence="2" key="1">
    <citation type="journal article" date="2019" name="Int. J. Syst. Evol. Microbiol.">
        <title>The Global Catalogue of Microorganisms (GCM) 10K type strain sequencing project: providing services to taxonomists for standard genome sequencing and annotation.</title>
        <authorList>
            <consortium name="The Broad Institute Genomics Platform"/>
            <consortium name="The Broad Institute Genome Sequencing Center for Infectious Disease"/>
            <person name="Wu L."/>
            <person name="Ma J."/>
        </authorList>
    </citation>
    <scope>NUCLEOTIDE SEQUENCE [LARGE SCALE GENOMIC DNA]</scope>
    <source>
        <strain evidence="2">JCM 17106</strain>
    </source>
</reference>
<comment type="caution">
    <text evidence="1">The sequence shown here is derived from an EMBL/GenBank/DDBJ whole genome shotgun (WGS) entry which is preliminary data.</text>
</comment>
<dbReference type="RefSeq" id="WP_344928278.1">
    <property type="nucleotide sequence ID" value="NZ_BAABCW010000011.1"/>
</dbReference>
<gene>
    <name evidence="1" type="ORF">GCM10022393_27120</name>
</gene>
<keyword evidence="2" id="KW-1185">Reference proteome</keyword>
<organism evidence="1 2">
    <name type="scientific">Aquimarina addita</name>
    <dbReference type="NCBI Taxonomy" id="870485"/>
    <lineage>
        <taxon>Bacteria</taxon>
        <taxon>Pseudomonadati</taxon>
        <taxon>Bacteroidota</taxon>
        <taxon>Flavobacteriia</taxon>
        <taxon>Flavobacteriales</taxon>
        <taxon>Flavobacteriaceae</taxon>
        <taxon>Aquimarina</taxon>
    </lineage>
</organism>